<feature type="transmembrane region" description="Helical" evidence="11">
    <location>
        <begin position="129"/>
        <end position="148"/>
    </location>
</feature>
<evidence type="ECO:0000256" key="9">
    <source>
        <dbReference type="ARBA" id="ARBA00023180"/>
    </source>
</evidence>
<reference evidence="14 15" key="1">
    <citation type="submission" date="2019-08" db="EMBL/GenBank/DDBJ databases">
        <title>A chromosome-level genome assembly, high-density linkage maps, and genome scans reveal the genomic architecture of hybrid incompatibilities underlying speciation via character displacement in darters (Percidae: Etheostominae).</title>
        <authorList>
            <person name="Moran R.L."/>
            <person name="Catchen J.M."/>
            <person name="Fuller R.C."/>
        </authorList>
    </citation>
    <scope>NUCLEOTIDE SEQUENCE [LARGE SCALE GENOMIC DNA]</scope>
    <source>
        <strain evidence="14">EspeVRDwgs_2016</strain>
        <tissue evidence="14">Muscle</tissue>
    </source>
</reference>
<keyword evidence="10" id="KW-0393">Immunoglobulin domain</keyword>
<dbReference type="GO" id="GO:0031295">
    <property type="term" value="P:T cell costimulation"/>
    <property type="evidence" value="ECO:0007669"/>
    <property type="project" value="TreeGrafter"/>
</dbReference>
<dbReference type="Gene3D" id="2.60.40.10">
    <property type="entry name" value="Immunoglobulins"/>
    <property type="match status" value="1"/>
</dbReference>
<gene>
    <name evidence="14" type="ORF">FQN60_001216</name>
</gene>
<dbReference type="GO" id="GO:0006955">
    <property type="term" value="P:immune response"/>
    <property type="evidence" value="ECO:0007669"/>
    <property type="project" value="TreeGrafter"/>
</dbReference>
<dbReference type="GO" id="GO:0042102">
    <property type="term" value="P:positive regulation of T cell proliferation"/>
    <property type="evidence" value="ECO:0007669"/>
    <property type="project" value="TreeGrafter"/>
</dbReference>
<comment type="caution">
    <text evidence="14">The sequence shown here is derived from an EMBL/GenBank/DDBJ whole genome shotgun (WGS) entry which is preliminary data.</text>
</comment>
<comment type="subcellular location">
    <subcellularLocation>
        <location evidence="1">Cell membrane</location>
        <topology evidence="1">Single-pass type I membrane protein</topology>
    </subcellularLocation>
</comment>
<dbReference type="InterPro" id="IPR013783">
    <property type="entry name" value="Ig-like_fold"/>
</dbReference>
<evidence type="ECO:0000313" key="15">
    <source>
        <dbReference type="Proteomes" id="UP000327493"/>
    </source>
</evidence>
<keyword evidence="5 11" id="KW-1133">Transmembrane helix</keyword>
<keyword evidence="6 11" id="KW-0472">Membrane</keyword>
<dbReference type="Pfam" id="PF07686">
    <property type="entry name" value="V-set"/>
    <property type="match status" value="1"/>
</dbReference>
<keyword evidence="3 11" id="KW-0812">Transmembrane</keyword>
<evidence type="ECO:0000256" key="8">
    <source>
        <dbReference type="ARBA" id="ARBA00023170"/>
    </source>
</evidence>
<dbReference type="InterPro" id="IPR051713">
    <property type="entry name" value="T-cell_Activation_Regulation"/>
</dbReference>
<evidence type="ECO:0000259" key="13">
    <source>
        <dbReference type="Pfam" id="PF07686"/>
    </source>
</evidence>
<dbReference type="EMBL" id="VOFY01000011">
    <property type="protein sequence ID" value="KAA8588022.1"/>
    <property type="molecule type" value="Genomic_DNA"/>
</dbReference>
<dbReference type="AlphaFoldDB" id="A0A5J5D051"/>
<dbReference type="InterPro" id="IPR036179">
    <property type="entry name" value="Ig-like_dom_sf"/>
</dbReference>
<evidence type="ECO:0000256" key="2">
    <source>
        <dbReference type="ARBA" id="ARBA00022475"/>
    </source>
</evidence>
<dbReference type="GO" id="GO:0042130">
    <property type="term" value="P:negative regulation of T cell proliferation"/>
    <property type="evidence" value="ECO:0007669"/>
    <property type="project" value="TreeGrafter"/>
</dbReference>
<evidence type="ECO:0000256" key="7">
    <source>
        <dbReference type="ARBA" id="ARBA00023157"/>
    </source>
</evidence>
<dbReference type="SUPFAM" id="SSF48726">
    <property type="entry name" value="Immunoglobulin"/>
    <property type="match status" value="1"/>
</dbReference>
<proteinExistence type="predicted"/>
<dbReference type="GO" id="GO:0009897">
    <property type="term" value="C:external side of plasma membrane"/>
    <property type="evidence" value="ECO:0007669"/>
    <property type="project" value="TreeGrafter"/>
</dbReference>
<dbReference type="PANTHER" id="PTHR25466">
    <property type="entry name" value="T-LYMPHOCYTE ACTIVATION ANTIGEN"/>
    <property type="match status" value="1"/>
</dbReference>
<feature type="signal peptide" evidence="12">
    <location>
        <begin position="1"/>
        <end position="18"/>
    </location>
</feature>
<dbReference type="Proteomes" id="UP000327493">
    <property type="component" value="Chromosome 11"/>
</dbReference>
<feature type="domain" description="Immunoglobulin V-set" evidence="13">
    <location>
        <begin position="23"/>
        <end position="116"/>
    </location>
</feature>
<evidence type="ECO:0000256" key="10">
    <source>
        <dbReference type="ARBA" id="ARBA00023319"/>
    </source>
</evidence>
<protein>
    <recommendedName>
        <fullName evidence="13">Immunoglobulin V-set domain-containing protein</fullName>
    </recommendedName>
</protein>
<evidence type="ECO:0000256" key="12">
    <source>
        <dbReference type="SAM" id="SignalP"/>
    </source>
</evidence>
<evidence type="ECO:0000313" key="14">
    <source>
        <dbReference type="EMBL" id="KAA8588022.1"/>
    </source>
</evidence>
<evidence type="ECO:0000256" key="1">
    <source>
        <dbReference type="ARBA" id="ARBA00004251"/>
    </source>
</evidence>
<evidence type="ECO:0000256" key="5">
    <source>
        <dbReference type="ARBA" id="ARBA00022989"/>
    </source>
</evidence>
<keyword evidence="9" id="KW-0325">Glycoprotein</keyword>
<dbReference type="InterPro" id="IPR013106">
    <property type="entry name" value="Ig_V-set"/>
</dbReference>
<keyword evidence="2" id="KW-1003">Cell membrane</keyword>
<feature type="chain" id="PRO_5023899198" description="Immunoglobulin V-set domain-containing protein" evidence="12">
    <location>
        <begin position="19"/>
        <end position="169"/>
    </location>
</feature>
<dbReference type="GO" id="GO:0071222">
    <property type="term" value="P:cellular response to lipopolysaccharide"/>
    <property type="evidence" value="ECO:0007669"/>
    <property type="project" value="TreeGrafter"/>
</dbReference>
<keyword evidence="7" id="KW-1015">Disulfide bond</keyword>
<keyword evidence="15" id="KW-1185">Reference proteome</keyword>
<dbReference type="PANTHER" id="PTHR25466:SF14">
    <property type="entry name" value="BUTYROPHILIN SUBFAMILY 2 MEMBER A2-LIKE-RELATED"/>
    <property type="match status" value="1"/>
</dbReference>
<accession>A0A5J5D051</accession>
<organism evidence="14 15">
    <name type="scientific">Etheostoma spectabile</name>
    <name type="common">orangethroat darter</name>
    <dbReference type="NCBI Taxonomy" id="54343"/>
    <lineage>
        <taxon>Eukaryota</taxon>
        <taxon>Metazoa</taxon>
        <taxon>Chordata</taxon>
        <taxon>Craniata</taxon>
        <taxon>Vertebrata</taxon>
        <taxon>Euteleostomi</taxon>
        <taxon>Actinopterygii</taxon>
        <taxon>Neopterygii</taxon>
        <taxon>Teleostei</taxon>
        <taxon>Neoteleostei</taxon>
        <taxon>Acanthomorphata</taxon>
        <taxon>Eupercaria</taxon>
        <taxon>Perciformes</taxon>
        <taxon>Percoidei</taxon>
        <taxon>Percidae</taxon>
        <taxon>Etheostomatinae</taxon>
        <taxon>Etheostoma</taxon>
    </lineage>
</organism>
<name>A0A5J5D051_9PERO</name>
<keyword evidence="4 12" id="KW-0732">Signal</keyword>
<dbReference type="GO" id="GO:0007166">
    <property type="term" value="P:cell surface receptor signaling pathway"/>
    <property type="evidence" value="ECO:0007669"/>
    <property type="project" value="TreeGrafter"/>
</dbReference>
<evidence type="ECO:0000256" key="11">
    <source>
        <dbReference type="SAM" id="Phobius"/>
    </source>
</evidence>
<evidence type="ECO:0000256" key="3">
    <source>
        <dbReference type="ARBA" id="ARBA00022692"/>
    </source>
</evidence>
<keyword evidence="8" id="KW-0675">Receptor</keyword>
<evidence type="ECO:0000256" key="6">
    <source>
        <dbReference type="ARBA" id="ARBA00023136"/>
    </source>
</evidence>
<sequence>MSAFLGVLVVTLIVSGDGATMSEDSVLLPCACAERNLHEEFKWQMESPNKILVLKYNNTTPNVNPSYMGRAKIFLPEHHDNCSVLFTNITVDDQGEYKCIFHKQEEYQSSLVYLNVSEVNEANPDRARYRYLTIIPIMLVLGLSLLLWRRWDAQSSQRTREVGADNFYC</sequence>
<evidence type="ECO:0000256" key="4">
    <source>
        <dbReference type="ARBA" id="ARBA00022729"/>
    </source>
</evidence>